<dbReference type="EMBL" id="MU003876">
    <property type="protein sequence ID" value="KAF2716421.1"/>
    <property type="molecule type" value="Genomic_DNA"/>
</dbReference>
<reference evidence="1" key="1">
    <citation type="journal article" date="2020" name="Stud. Mycol.">
        <title>101 Dothideomycetes genomes: a test case for predicting lifestyles and emergence of pathogens.</title>
        <authorList>
            <person name="Haridas S."/>
            <person name="Albert R."/>
            <person name="Binder M."/>
            <person name="Bloem J."/>
            <person name="Labutti K."/>
            <person name="Salamov A."/>
            <person name="Andreopoulos B."/>
            <person name="Baker S."/>
            <person name="Barry K."/>
            <person name="Bills G."/>
            <person name="Bluhm B."/>
            <person name="Cannon C."/>
            <person name="Castanera R."/>
            <person name="Culley D."/>
            <person name="Daum C."/>
            <person name="Ezra D."/>
            <person name="Gonzalez J."/>
            <person name="Henrissat B."/>
            <person name="Kuo A."/>
            <person name="Liang C."/>
            <person name="Lipzen A."/>
            <person name="Lutzoni F."/>
            <person name="Magnuson J."/>
            <person name="Mondo S."/>
            <person name="Nolan M."/>
            <person name="Ohm R."/>
            <person name="Pangilinan J."/>
            <person name="Park H.-J."/>
            <person name="Ramirez L."/>
            <person name="Alfaro M."/>
            <person name="Sun H."/>
            <person name="Tritt A."/>
            <person name="Yoshinaga Y."/>
            <person name="Zwiers L.-H."/>
            <person name="Turgeon B."/>
            <person name="Goodwin S."/>
            <person name="Spatafora J."/>
            <person name="Crous P."/>
            <person name="Grigoriev I."/>
        </authorList>
    </citation>
    <scope>NUCLEOTIDE SEQUENCE</scope>
    <source>
        <strain evidence="1">CBS 116435</strain>
    </source>
</reference>
<accession>A0A9P4Q0V7</accession>
<evidence type="ECO:0000313" key="2">
    <source>
        <dbReference type="Proteomes" id="UP000799441"/>
    </source>
</evidence>
<gene>
    <name evidence="1" type="ORF">K431DRAFT_350338</name>
</gene>
<proteinExistence type="predicted"/>
<name>A0A9P4Q0V7_9PEZI</name>
<comment type="caution">
    <text evidence="1">The sequence shown here is derived from an EMBL/GenBank/DDBJ whole genome shotgun (WGS) entry which is preliminary data.</text>
</comment>
<dbReference type="Proteomes" id="UP000799441">
    <property type="component" value="Unassembled WGS sequence"/>
</dbReference>
<dbReference type="AlphaFoldDB" id="A0A9P4Q0V7"/>
<protein>
    <submittedName>
        <fullName evidence="1">Uncharacterized protein</fullName>
    </submittedName>
</protein>
<evidence type="ECO:0000313" key="1">
    <source>
        <dbReference type="EMBL" id="KAF2716421.1"/>
    </source>
</evidence>
<organism evidence="1 2">
    <name type="scientific">Polychaeton citri CBS 116435</name>
    <dbReference type="NCBI Taxonomy" id="1314669"/>
    <lineage>
        <taxon>Eukaryota</taxon>
        <taxon>Fungi</taxon>
        <taxon>Dikarya</taxon>
        <taxon>Ascomycota</taxon>
        <taxon>Pezizomycotina</taxon>
        <taxon>Dothideomycetes</taxon>
        <taxon>Dothideomycetidae</taxon>
        <taxon>Capnodiales</taxon>
        <taxon>Capnodiaceae</taxon>
        <taxon>Polychaeton</taxon>
    </lineage>
</organism>
<keyword evidence="2" id="KW-1185">Reference proteome</keyword>
<sequence>MRPYPIICEIDSGKLYTLITRPHNSAQALSFSEPGIRTDTQELPHLDLFTPLRDAVPMVMSLVVFKLAMSLLMGNTFRYFSRTFYLGLVSVAELLPTSDYFLTRAVPGARSFTKTVLAFCVHPLASVSKAPMQQPRASMTDASDVRPWDGWAQSRSLKTVIDCHFKACDAADVATDRGI</sequence>